<organism evidence="2 3">
    <name type="scientific">Arthrobotrys musiformis</name>
    <dbReference type="NCBI Taxonomy" id="47236"/>
    <lineage>
        <taxon>Eukaryota</taxon>
        <taxon>Fungi</taxon>
        <taxon>Dikarya</taxon>
        <taxon>Ascomycota</taxon>
        <taxon>Pezizomycotina</taxon>
        <taxon>Orbiliomycetes</taxon>
        <taxon>Orbiliales</taxon>
        <taxon>Orbiliaceae</taxon>
        <taxon>Arthrobotrys</taxon>
    </lineage>
</organism>
<proteinExistence type="predicted"/>
<evidence type="ECO:0000313" key="3">
    <source>
        <dbReference type="Proteomes" id="UP001370758"/>
    </source>
</evidence>
<dbReference type="Proteomes" id="UP001370758">
    <property type="component" value="Unassembled WGS sequence"/>
</dbReference>
<protein>
    <submittedName>
        <fullName evidence="2">Uncharacterized protein</fullName>
    </submittedName>
</protein>
<feature type="compositionally biased region" description="Basic and acidic residues" evidence="1">
    <location>
        <begin position="25"/>
        <end position="39"/>
    </location>
</feature>
<evidence type="ECO:0000256" key="1">
    <source>
        <dbReference type="SAM" id="MobiDB-lite"/>
    </source>
</evidence>
<evidence type="ECO:0000313" key="2">
    <source>
        <dbReference type="EMBL" id="KAK6495784.1"/>
    </source>
</evidence>
<accession>A0AAV9VTD2</accession>
<comment type="caution">
    <text evidence="2">The sequence shown here is derived from an EMBL/GenBank/DDBJ whole genome shotgun (WGS) entry which is preliminary data.</text>
</comment>
<gene>
    <name evidence="2" type="ORF">TWF481_002830</name>
</gene>
<keyword evidence="3" id="KW-1185">Reference proteome</keyword>
<dbReference type="AlphaFoldDB" id="A0AAV9VTD2"/>
<reference evidence="2 3" key="1">
    <citation type="submission" date="2023-08" db="EMBL/GenBank/DDBJ databases">
        <authorList>
            <person name="Palmer J.M."/>
        </authorList>
    </citation>
    <scope>NUCLEOTIDE SEQUENCE [LARGE SCALE GENOMIC DNA]</scope>
    <source>
        <strain evidence="2 3">TWF481</strain>
    </source>
</reference>
<feature type="compositionally biased region" description="Polar residues" evidence="1">
    <location>
        <begin position="53"/>
        <end position="64"/>
    </location>
</feature>
<feature type="compositionally biased region" description="Polar residues" evidence="1">
    <location>
        <begin position="12"/>
        <end position="24"/>
    </location>
</feature>
<feature type="region of interest" description="Disordered" evidence="1">
    <location>
        <begin position="1"/>
        <end position="76"/>
    </location>
</feature>
<dbReference type="EMBL" id="JAVHJL010000012">
    <property type="protein sequence ID" value="KAK6495784.1"/>
    <property type="molecule type" value="Genomic_DNA"/>
</dbReference>
<name>A0AAV9VTD2_9PEZI</name>
<sequence>MDQYTPFPHLKSTPSPMISTSNQHLKPDRTYYPEHRGELDSEGDNSPGEFAETNLSSDTGSSPMDDSDECHESINSADHLDDNAKKAITTMFDKITIIFACGNVESAKGFYENIVEFNAATFNDLNTWWKSRNGNDEFIKKAGILISFVHLFMWSEKGWNGQYALNEVEKRFMKTQKELPGKEEADYRLSMGGMEPGSWGKCI</sequence>